<gene>
    <name evidence="2" type="ORF">GSI_06465</name>
</gene>
<keyword evidence="3" id="KW-1185">Reference proteome</keyword>
<evidence type="ECO:0000256" key="1">
    <source>
        <dbReference type="SAM" id="MobiDB-lite"/>
    </source>
</evidence>
<reference evidence="2 3" key="1">
    <citation type="journal article" date="2015" name="Sci. Rep.">
        <title>Chromosome-level genome map provides insights into diverse defense mechanisms in the medicinal fungus Ganoderma sinense.</title>
        <authorList>
            <person name="Zhu Y."/>
            <person name="Xu J."/>
            <person name="Sun C."/>
            <person name="Zhou S."/>
            <person name="Xu H."/>
            <person name="Nelson D.R."/>
            <person name="Qian J."/>
            <person name="Song J."/>
            <person name="Luo H."/>
            <person name="Xiang L."/>
            <person name="Li Y."/>
            <person name="Xu Z."/>
            <person name="Ji A."/>
            <person name="Wang L."/>
            <person name="Lu S."/>
            <person name="Hayward A."/>
            <person name="Sun W."/>
            <person name="Li X."/>
            <person name="Schwartz D.C."/>
            <person name="Wang Y."/>
            <person name="Chen S."/>
        </authorList>
    </citation>
    <scope>NUCLEOTIDE SEQUENCE [LARGE SCALE GENOMIC DNA]</scope>
    <source>
        <strain evidence="2 3">ZZ0214-1</strain>
    </source>
</reference>
<feature type="compositionally biased region" description="Basic and acidic residues" evidence="1">
    <location>
        <begin position="17"/>
        <end position="34"/>
    </location>
</feature>
<feature type="compositionally biased region" description="Basic residues" evidence="1">
    <location>
        <begin position="1"/>
        <end position="12"/>
    </location>
</feature>
<proteinExistence type="predicted"/>
<evidence type="ECO:0000313" key="2">
    <source>
        <dbReference type="EMBL" id="PIL31761.1"/>
    </source>
</evidence>
<comment type="caution">
    <text evidence="2">The sequence shown here is derived from an EMBL/GenBank/DDBJ whole genome shotgun (WGS) entry which is preliminary data.</text>
</comment>
<dbReference type="EMBL" id="AYKW01000012">
    <property type="protein sequence ID" value="PIL31761.1"/>
    <property type="molecule type" value="Genomic_DNA"/>
</dbReference>
<protein>
    <submittedName>
        <fullName evidence="2">Uncharacterized protein</fullName>
    </submittedName>
</protein>
<feature type="region of interest" description="Disordered" evidence="1">
    <location>
        <begin position="1"/>
        <end position="34"/>
    </location>
</feature>
<accession>A0A2G8SDE6</accession>
<sequence length="183" mass="20593">MLHHAVCRKRSGGARGNRTEYRGHDETTSLDGRTDTKCLHPFECGSEQPLVPSQRSDLEKTVPMSKDGRVADADIVLPPGDREPTESLDQGSFIHESAEHVNSVVFIADVQGMSNLEKGVLEECMIMRGGRLAKVQESFLQEIFRRPAQHGGWIWEYVDASSERIKSQTRRPHRCAYDIVEAF</sequence>
<dbReference type="Proteomes" id="UP000230002">
    <property type="component" value="Unassembled WGS sequence"/>
</dbReference>
<dbReference type="AlphaFoldDB" id="A0A2G8SDE6"/>
<organism evidence="2 3">
    <name type="scientific">Ganoderma sinense ZZ0214-1</name>
    <dbReference type="NCBI Taxonomy" id="1077348"/>
    <lineage>
        <taxon>Eukaryota</taxon>
        <taxon>Fungi</taxon>
        <taxon>Dikarya</taxon>
        <taxon>Basidiomycota</taxon>
        <taxon>Agaricomycotina</taxon>
        <taxon>Agaricomycetes</taxon>
        <taxon>Polyporales</taxon>
        <taxon>Polyporaceae</taxon>
        <taxon>Ganoderma</taxon>
    </lineage>
</organism>
<name>A0A2G8SDE6_9APHY</name>
<evidence type="ECO:0000313" key="3">
    <source>
        <dbReference type="Proteomes" id="UP000230002"/>
    </source>
</evidence>